<dbReference type="InterPro" id="IPR020946">
    <property type="entry name" value="Flavin_mOase-like"/>
</dbReference>
<reference evidence="6" key="1">
    <citation type="submission" date="2019-06" db="EMBL/GenBank/DDBJ databases">
        <authorList>
            <person name="Broberg M."/>
        </authorList>
    </citation>
    <scope>NUCLEOTIDE SEQUENCE [LARGE SCALE GENOMIC DNA]</scope>
</reference>
<keyword evidence="2" id="KW-0285">Flavoprotein</keyword>
<dbReference type="SUPFAM" id="SSF51905">
    <property type="entry name" value="FAD/NAD(P)-binding domain"/>
    <property type="match status" value="2"/>
</dbReference>
<dbReference type="PANTHER" id="PTHR42877:SF4">
    <property type="entry name" value="FAD_NAD(P)-BINDING DOMAIN-CONTAINING PROTEIN-RELATED"/>
    <property type="match status" value="1"/>
</dbReference>
<comment type="caution">
    <text evidence="5">The sequence shown here is derived from an EMBL/GenBank/DDBJ whole genome shotgun (WGS) entry which is preliminary data.</text>
</comment>
<dbReference type="Gene3D" id="3.50.50.60">
    <property type="entry name" value="FAD/NAD(P)-binding domain"/>
    <property type="match status" value="3"/>
</dbReference>
<sequence length="546" mass="61918">MPSHHQEKRLIIIGCGIAGIALACRLRSDLKYTNFTIFEREKDLGGTWFLNTYPGVGCDVDSHLYSFSFNPNPDWSKRFAEQAEILEYLNNTVDKFGVRQHVELGVEVVEAEWNVKKSLWVVGLRDLATGHEFTQEAEMLVSAVGTISIPKDCTIPGHENYKGEIFHSARWNHAFDMKNKNVAVVGNGCSGAQLMPYVAQTAAKVVQFQRSPQWINERPNWEFSSFQKWCFRYLPLYQRLYRFKLWKTTDDLHTLYLTGSASSEAAREEATKGAEKYMRKMAPAKFQDILIPKFPLGCKRRIFDPGYLEALHNPNVELTDEPIRRFSETGLVTDSRHIDVNAVILSTGFKIQEFLTPITVRGSSGQTLNEHWEDTRGAQAYRATFVSGFPNFGIIFGPNAFPAHNSVIYTNETQAEYIIKTVISPVVGGCFDVIDVKQAAEYQNANFVQSKLKQMVWSSGCSNWNLDAAGRNTTNYHDPTWKFWYELFWPVWSDFNLVGGSGSLPMSPMTKVGLWAVAGLALQAVLVIWQPQIPIVTSLRSVWYQN</sequence>
<dbReference type="AlphaFoldDB" id="A0A9P0E9Q9"/>
<name>A0A9P0E9Q9_9HYPO</name>
<dbReference type="InterPro" id="IPR051209">
    <property type="entry name" value="FAD-bind_Monooxygenase_sf"/>
</dbReference>
<proteinExistence type="inferred from homology"/>
<evidence type="ECO:0000256" key="3">
    <source>
        <dbReference type="ARBA" id="ARBA00022827"/>
    </source>
</evidence>
<dbReference type="Pfam" id="PF00743">
    <property type="entry name" value="FMO-like"/>
    <property type="match status" value="1"/>
</dbReference>
<evidence type="ECO:0008006" key="7">
    <source>
        <dbReference type="Google" id="ProtNLM"/>
    </source>
</evidence>
<dbReference type="OrthoDB" id="74360at2759"/>
<evidence type="ECO:0000256" key="4">
    <source>
        <dbReference type="ARBA" id="ARBA00023002"/>
    </source>
</evidence>
<dbReference type="Proteomes" id="UP000775872">
    <property type="component" value="Unassembled WGS sequence"/>
</dbReference>
<evidence type="ECO:0000256" key="1">
    <source>
        <dbReference type="ARBA" id="ARBA00010139"/>
    </source>
</evidence>
<gene>
    <name evidence="5" type="ORF">CSOL1703_00017221</name>
</gene>
<accession>A0A9P0E9Q9</accession>
<dbReference type="InterPro" id="IPR036188">
    <property type="entry name" value="FAD/NAD-bd_sf"/>
</dbReference>
<reference evidence="5 6" key="2">
    <citation type="submission" date="2021-10" db="EMBL/GenBank/DDBJ databases">
        <authorList>
            <person name="Piombo E."/>
        </authorList>
    </citation>
    <scope>NUCLEOTIDE SEQUENCE [LARGE SCALE GENOMIC DNA]</scope>
</reference>
<evidence type="ECO:0000256" key="2">
    <source>
        <dbReference type="ARBA" id="ARBA00022630"/>
    </source>
</evidence>
<dbReference type="GO" id="GO:0004499">
    <property type="term" value="F:N,N-dimethylaniline monooxygenase activity"/>
    <property type="evidence" value="ECO:0007669"/>
    <property type="project" value="InterPro"/>
</dbReference>
<evidence type="ECO:0000313" key="5">
    <source>
        <dbReference type="EMBL" id="CAH0047331.1"/>
    </source>
</evidence>
<dbReference type="GO" id="GO:0050660">
    <property type="term" value="F:flavin adenine dinucleotide binding"/>
    <property type="evidence" value="ECO:0007669"/>
    <property type="project" value="InterPro"/>
</dbReference>
<protein>
    <recommendedName>
        <fullName evidence="7">Monooxygenase</fullName>
    </recommendedName>
</protein>
<evidence type="ECO:0000313" key="6">
    <source>
        <dbReference type="Proteomes" id="UP000775872"/>
    </source>
</evidence>
<comment type="similarity">
    <text evidence="1">Belongs to the FAD-binding monooxygenase family.</text>
</comment>
<keyword evidence="3" id="KW-0274">FAD</keyword>
<keyword evidence="4" id="KW-0560">Oxidoreductase</keyword>
<dbReference type="GO" id="GO:0050661">
    <property type="term" value="F:NADP binding"/>
    <property type="evidence" value="ECO:0007669"/>
    <property type="project" value="InterPro"/>
</dbReference>
<organism evidence="5 6">
    <name type="scientific">Clonostachys solani</name>
    <dbReference type="NCBI Taxonomy" id="160281"/>
    <lineage>
        <taxon>Eukaryota</taxon>
        <taxon>Fungi</taxon>
        <taxon>Dikarya</taxon>
        <taxon>Ascomycota</taxon>
        <taxon>Pezizomycotina</taxon>
        <taxon>Sordariomycetes</taxon>
        <taxon>Hypocreomycetidae</taxon>
        <taxon>Hypocreales</taxon>
        <taxon>Bionectriaceae</taxon>
        <taxon>Clonostachys</taxon>
    </lineage>
</organism>
<dbReference type="PANTHER" id="PTHR42877">
    <property type="entry name" value="L-ORNITHINE N(5)-MONOOXYGENASE-RELATED"/>
    <property type="match status" value="1"/>
</dbReference>
<keyword evidence="6" id="KW-1185">Reference proteome</keyword>
<dbReference type="EMBL" id="CABFOC020000029">
    <property type="protein sequence ID" value="CAH0047331.1"/>
    <property type="molecule type" value="Genomic_DNA"/>
</dbReference>